<accession>A0ACB9J6J5</accession>
<sequence length="84" mass="9473">MSKVIHLRCSDGETFEVEEVVALESQTIKDMIEEECADTIIPLPNITSKILSNVIKYYYKLSKHQELIGSDVPNGGRYDKGEDP</sequence>
<reference evidence="2" key="1">
    <citation type="journal article" date="2022" name="Mol. Ecol. Resour.">
        <title>The genomes of chicory, endive, great burdock and yacon provide insights into Asteraceae palaeo-polyploidization history and plant inulin production.</title>
        <authorList>
            <person name="Fan W."/>
            <person name="Wang S."/>
            <person name="Wang H."/>
            <person name="Wang A."/>
            <person name="Jiang F."/>
            <person name="Liu H."/>
            <person name="Zhao H."/>
            <person name="Xu D."/>
            <person name="Zhang Y."/>
        </authorList>
    </citation>
    <scope>NUCLEOTIDE SEQUENCE [LARGE SCALE GENOMIC DNA]</scope>
    <source>
        <strain evidence="2">cv. Yunnan</strain>
    </source>
</reference>
<organism evidence="1 2">
    <name type="scientific">Smallanthus sonchifolius</name>
    <dbReference type="NCBI Taxonomy" id="185202"/>
    <lineage>
        <taxon>Eukaryota</taxon>
        <taxon>Viridiplantae</taxon>
        <taxon>Streptophyta</taxon>
        <taxon>Embryophyta</taxon>
        <taxon>Tracheophyta</taxon>
        <taxon>Spermatophyta</taxon>
        <taxon>Magnoliopsida</taxon>
        <taxon>eudicotyledons</taxon>
        <taxon>Gunneridae</taxon>
        <taxon>Pentapetalae</taxon>
        <taxon>asterids</taxon>
        <taxon>campanulids</taxon>
        <taxon>Asterales</taxon>
        <taxon>Asteraceae</taxon>
        <taxon>Asteroideae</taxon>
        <taxon>Heliantheae alliance</taxon>
        <taxon>Millerieae</taxon>
        <taxon>Smallanthus</taxon>
    </lineage>
</organism>
<evidence type="ECO:0000313" key="2">
    <source>
        <dbReference type="Proteomes" id="UP001056120"/>
    </source>
</evidence>
<name>A0ACB9J6J5_9ASTR</name>
<dbReference type="Proteomes" id="UP001056120">
    <property type="component" value="Linkage Group LG05"/>
</dbReference>
<proteinExistence type="predicted"/>
<dbReference type="EMBL" id="CM042022">
    <property type="protein sequence ID" value="KAI3815563.1"/>
    <property type="molecule type" value="Genomic_DNA"/>
</dbReference>
<keyword evidence="2" id="KW-1185">Reference proteome</keyword>
<protein>
    <submittedName>
        <fullName evidence="1">Uncharacterized protein</fullName>
    </submittedName>
</protein>
<comment type="caution">
    <text evidence="1">The sequence shown here is derived from an EMBL/GenBank/DDBJ whole genome shotgun (WGS) entry which is preliminary data.</text>
</comment>
<gene>
    <name evidence="1" type="ORF">L1987_15234</name>
</gene>
<reference evidence="1 2" key="2">
    <citation type="journal article" date="2022" name="Mol. Ecol. Resour.">
        <title>The genomes of chicory, endive, great burdock and yacon provide insights into Asteraceae paleo-polyploidization history and plant inulin production.</title>
        <authorList>
            <person name="Fan W."/>
            <person name="Wang S."/>
            <person name="Wang H."/>
            <person name="Wang A."/>
            <person name="Jiang F."/>
            <person name="Liu H."/>
            <person name="Zhao H."/>
            <person name="Xu D."/>
            <person name="Zhang Y."/>
        </authorList>
    </citation>
    <scope>NUCLEOTIDE SEQUENCE [LARGE SCALE GENOMIC DNA]</scope>
    <source>
        <strain evidence="2">cv. Yunnan</strain>
        <tissue evidence="1">Leaves</tissue>
    </source>
</reference>
<evidence type="ECO:0000313" key="1">
    <source>
        <dbReference type="EMBL" id="KAI3815563.1"/>
    </source>
</evidence>